<keyword evidence="7" id="KW-0449">Lipoprotein</keyword>
<dbReference type="Proteomes" id="UP000076154">
    <property type="component" value="Unassembled WGS sequence"/>
</dbReference>
<evidence type="ECO:0000313" key="11">
    <source>
        <dbReference type="EMBL" id="RDB28515.1"/>
    </source>
</evidence>
<feature type="signal peptide" evidence="9">
    <location>
        <begin position="1"/>
        <end position="17"/>
    </location>
</feature>
<dbReference type="OrthoDB" id="2146436at2759"/>
<protein>
    <recommendedName>
        <fullName evidence="10">Copper acquisition factor BIM1-like domain-containing protein</fullName>
    </recommendedName>
</protein>
<keyword evidence="3" id="KW-0336">GPI-anchor</keyword>
<keyword evidence="4 9" id="KW-0732">Signal</keyword>
<evidence type="ECO:0000256" key="5">
    <source>
        <dbReference type="ARBA" id="ARBA00023136"/>
    </source>
</evidence>
<accession>A0A369K773</accession>
<keyword evidence="5" id="KW-0472">Membrane</keyword>
<proteinExistence type="predicted"/>
<evidence type="ECO:0000313" key="12">
    <source>
        <dbReference type="Proteomes" id="UP000076154"/>
    </source>
</evidence>
<evidence type="ECO:0000256" key="2">
    <source>
        <dbReference type="ARBA" id="ARBA00022475"/>
    </source>
</evidence>
<evidence type="ECO:0000259" key="10">
    <source>
        <dbReference type="Pfam" id="PF20238"/>
    </source>
</evidence>
<dbReference type="PANTHER" id="PTHR34992:SF1">
    <property type="entry name" value="COPPER ACQUISITION FACTOR BIM1-LIKE DOMAIN-CONTAINING PROTEIN"/>
    <property type="match status" value="1"/>
</dbReference>
<keyword evidence="6" id="KW-0325">Glycoprotein</keyword>
<evidence type="ECO:0000256" key="1">
    <source>
        <dbReference type="ARBA" id="ARBA00004609"/>
    </source>
</evidence>
<dbReference type="Pfam" id="PF20238">
    <property type="entry name" value="BIM1-like_dom"/>
    <property type="match status" value="1"/>
</dbReference>
<dbReference type="CDD" id="cd21176">
    <property type="entry name" value="LPMO_auxiliary-like"/>
    <property type="match status" value="1"/>
</dbReference>
<dbReference type="InParanoid" id="A0A369K773"/>
<evidence type="ECO:0000256" key="9">
    <source>
        <dbReference type="SAM" id="SignalP"/>
    </source>
</evidence>
<dbReference type="GO" id="GO:0098552">
    <property type="term" value="C:side of membrane"/>
    <property type="evidence" value="ECO:0007669"/>
    <property type="project" value="UniProtKB-KW"/>
</dbReference>
<gene>
    <name evidence="11" type="ORF">Hypma_015283</name>
</gene>
<name>A0A369K773_HYPMA</name>
<reference evidence="11" key="1">
    <citation type="submission" date="2018-04" db="EMBL/GenBank/DDBJ databases">
        <title>Whole genome sequencing of Hypsizygus marmoreus.</title>
        <authorList>
            <person name="Choi I.-G."/>
            <person name="Min B."/>
            <person name="Kim J.-G."/>
            <person name="Kim S."/>
            <person name="Oh Y.-L."/>
            <person name="Kong W.-S."/>
            <person name="Park H."/>
            <person name="Jeong J."/>
            <person name="Song E.-S."/>
        </authorList>
    </citation>
    <scope>NUCLEOTIDE SEQUENCE [LARGE SCALE GENOMIC DNA]</scope>
    <source>
        <strain evidence="11">51987-8</strain>
    </source>
</reference>
<dbReference type="PANTHER" id="PTHR34992">
    <property type="entry name" value="HYPHAL ANASTAMOSIS-7 PROTEIN"/>
    <property type="match status" value="1"/>
</dbReference>
<feature type="chain" id="PRO_5016612127" description="Copper acquisition factor BIM1-like domain-containing protein" evidence="9">
    <location>
        <begin position="18"/>
        <end position="212"/>
    </location>
</feature>
<evidence type="ECO:0000256" key="6">
    <source>
        <dbReference type="ARBA" id="ARBA00023180"/>
    </source>
</evidence>
<evidence type="ECO:0000256" key="8">
    <source>
        <dbReference type="SAM" id="MobiDB-lite"/>
    </source>
</evidence>
<dbReference type="GO" id="GO:0005886">
    <property type="term" value="C:plasma membrane"/>
    <property type="evidence" value="ECO:0007669"/>
    <property type="project" value="UniProtKB-SubCell"/>
</dbReference>
<keyword evidence="2" id="KW-1003">Cell membrane</keyword>
<feature type="region of interest" description="Disordered" evidence="8">
    <location>
        <begin position="158"/>
        <end position="183"/>
    </location>
</feature>
<evidence type="ECO:0000256" key="7">
    <source>
        <dbReference type="ARBA" id="ARBA00023288"/>
    </source>
</evidence>
<dbReference type="AlphaFoldDB" id="A0A369K773"/>
<sequence>MQRYLALLLLFVAVVNAHFQLQFPPPRGAFDEDNEPKFCDGYNTPAANRTTFPLTGGFFSLNSEHPKWTAGVLVSSAANPTSFNNFSQAVSFFQLEGEGAFCIPLDFSANANTTSFQNGQNITIQIVFDGGDDTLYQCADLTLSNDFKISSDVKCSNATGSSAGTPSPSSPTATGASGASSPTQSASAQGMAMSLGVVGWISAIWAIALTIV</sequence>
<comment type="subcellular location">
    <subcellularLocation>
        <location evidence="1">Cell membrane</location>
        <topology evidence="1">Lipid-anchor</topology>
        <topology evidence="1">GPI-anchor</topology>
    </subcellularLocation>
</comment>
<keyword evidence="12" id="KW-1185">Reference proteome</keyword>
<dbReference type="InterPro" id="IPR046530">
    <property type="entry name" value="BIM1-like_dom"/>
</dbReference>
<dbReference type="STRING" id="39966.A0A369K773"/>
<dbReference type="EMBL" id="LUEZ02000010">
    <property type="protein sequence ID" value="RDB28515.1"/>
    <property type="molecule type" value="Genomic_DNA"/>
</dbReference>
<evidence type="ECO:0000256" key="4">
    <source>
        <dbReference type="ARBA" id="ARBA00022729"/>
    </source>
</evidence>
<comment type="caution">
    <text evidence="11">The sequence shown here is derived from an EMBL/GenBank/DDBJ whole genome shotgun (WGS) entry which is preliminary data.</text>
</comment>
<evidence type="ECO:0000256" key="3">
    <source>
        <dbReference type="ARBA" id="ARBA00022622"/>
    </source>
</evidence>
<feature type="domain" description="Copper acquisition factor BIM1-like" evidence="10">
    <location>
        <begin position="16"/>
        <end position="160"/>
    </location>
</feature>
<organism evidence="11 12">
    <name type="scientific">Hypsizygus marmoreus</name>
    <name type="common">White beech mushroom</name>
    <name type="synonym">Agaricus marmoreus</name>
    <dbReference type="NCBI Taxonomy" id="39966"/>
    <lineage>
        <taxon>Eukaryota</taxon>
        <taxon>Fungi</taxon>
        <taxon>Dikarya</taxon>
        <taxon>Basidiomycota</taxon>
        <taxon>Agaricomycotina</taxon>
        <taxon>Agaricomycetes</taxon>
        <taxon>Agaricomycetidae</taxon>
        <taxon>Agaricales</taxon>
        <taxon>Tricholomatineae</taxon>
        <taxon>Lyophyllaceae</taxon>
        <taxon>Hypsizygus</taxon>
    </lineage>
</organism>
<dbReference type="InterPro" id="IPR046936">
    <property type="entry name" value="BIM1-like"/>
</dbReference>